<feature type="chain" id="PRO_5042281658" evidence="1">
    <location>
        <begin position="24"/>
        <end position="229"/>
    </location>
</feature>
<feature type="signal peptide" evidence="1">
    <location>
        <begin position="1"/>
        <end position="23"/>
    </location>
</feature>
<gene>
    <name evidence="2" type="ORF">DFH08DRAFT_1090586</name>
</gene>
<accession>A0AAD6YWB0</accession>
<dbReference type="Proteomes" id="UP001218218">
    <property type="component" value="Unassembled WGS sequence"/>
</dbReference>
<comment type="caution">
    <text evidence="2">The sequence shown here is derived from an EMBL/GenBank/DDBJ whole genome shotgun (WGS) entry which is preliminary data.</text>
</comment>
<reference evidence="2" key="1">
    <citation type="submission" date="2023-03" db="EMBL/GenBank/DDBJ databases">
        <title>Massive genome expansion in bonnet fungi (Mycena s.s.) driven by repeated elements and novel gene families across ecological guilds.</title>
        <authorList>
            <consortium name="Lawrence Berkeley National Laboratory"/>
            <person name="Harder C.B."/>
            <person name="Miyauchi S."/>
            <person name="Viragh M."/>
            <person name="Kuo A."/>
            <person name="Thoen E."/>
            <person name="Andreopoulos B."/>
            <person name="Lu D."/>
            <person name="Skrede I."/>
            <person name="Drula E."/>
            <person name="Henrissat B."/>
            <person name="Morin E."/>
            <person name="Kohler A."/>
            <person name="Barry K."/>
            <person name="LaButti K."/>
            <person name="Morin E."/>
            <person name="Salamov A."/>
            <person name="Lipzen A."/>
            <person name="Mereny Z."/>
            <person name="Hegedus B."/>
            <person name="Baldrian P."/>
            <person name="Stursova M."/>
            <person name="Weitz H."/>
            <person name="Taylor A."/>
            <person name="Grigoriev I.V."/>
            <person name="Nagy L.G."/>
            <person name="Martin F."/>
            <person name="Kauserud H."/>
        </authorList>
    </citation>
    <scope>NUCLEOTIDE SEQUENCE</scope>
    <source>
        <strain evidence="2">CBHHK002</strain>
    </source>
</reference>
<dbReference type="EMBL" id="JARIHO010000167">
    <property type="protein sequence ID" value="KAJ7300461.1"/>
    <property type="molecule type" value="Genomic_DNA"/>
</dbReference>
<organism evidence="2 3">
    <name type="scientific">Mycena albidolilacea</name>
    <dbReference type="NCBI Taxonomy" id="1033008"/>
    <lineage>
        <taxon>Eukaryota</taxon>
        <taxon>Fungi</taxon>
        <taxon>Dikarya</taxon>
        <taxon>Basidiomycota</taxon>
        <taxon>Agaricomycotina</taxon>
        <taxon>Agaricomycetes</taxon>
        <taxon>Agaricomycetidae</taxon>
        <taxon>Agaricales</taxon>
        <taxon>Marasmiineae</taxon>
        <taxon>Mycenaceae</taxon>
        <taxon>Mycena</taxon>
    </lineage>
</organism>
<keyword evidence="3" id="KW-1185">Reference proteome</keyword>
<keyword evidence="1" id="KW-0732">Signal</keyword>
<proteinExistence type="predicted"/>
<evidence type="ECO:0000313" key="3">
    <source>
        <dbReference type="Proteomes" id="UP001218218"/>
    </source>
</evidence>
<sequence length="229" mass="25137">MPTSAVYFAILASISQLPPVSHATWAPGKAAQINFFTDDICTQYNGEVAAWWTMTPMIGSMAAQPECILLSMPVNGNSQTTALVNVYEPTTATTTTPAPEANGSCTFWDGSTCTGNEASPNTACMPARSKDGVLWQSAKCQTLIRRVQFLPRSVTPEYELGQIFYIHYVCLKFISPCQLHFTNITIQHISPGPIVANLDLIVQHLHQPSFLLDLDEPIRPDETCSRNEV</sequence>
<protein>
    <submittedName>
        <fullName evidence="2">Uncharacterized protein</fullName>
    </submittedName>
</protein>
<dbReference type="AlphaFoldDB" id="A0AAD6YWB0"/>
<evidence type="ECO:0000313" key="2">
    <source>
        <dbReference type="EMBL" id="KAJ7300461.1"/>
    </source>
</evidence>
<name>A0AAD6YWB0_9AGAR</name>
<evidence type="ECO:0000256" key="1">
    <source>
        <dbReference type="SAM" id="SignalP"/>
    </source>
</evidence>